<comment type="caution">
    <text evidence="2">The sequence shown here is derived from an EMBL/GenBank/DDBJ whole genome shotgun (WGS) entry which is preliminary data.</text>
</comment>
<organism evidence="2 3">
    <name type="scientific">Mesonia maritima</name>
    <dbReference type="NCBI Taxonomy" id="1793873"/>
    <lineage>
        <taxon>Bacteria</taxon>
        <taxon>Pseudomonadati</taxon>
        <taxon>Bacteroidota</taxon>
        <taxon>Flavobacteriia</taxon>
        <taxon>Flavobacteriales</taxon>
        <taxon>Flavobacteriaceae</taxon>
        <taxon>Mesonia</taxon>
    </lineage>
</organism>
<keyword evidence="1" id="KW-0472">Membrane</keyword>
<evidence type="ECO:0000313" key="3">
    <source>
        <dbReference type="Proteomes" id="UP001257659"/>
    </source>
</evidence>
<reference evidence="2 3" key="1">
    <citation type="submission" date="2023-07" db="EMBL/GenBank/DDBJ databases">
        <title>Genomic Encyclopedia of Type Strains, Phase IV (KMG-IV): sequencing the most valuable type-strain genomes for metagenomic binning, comparative biology and taxonomic classification.</title>
        <authorList>
            <person name="Goeker M."/>
        </authorList>
    </citation>
    <scope>NUCLEOTIDE SEQUENCE [LARGE SCALE GENOMIC DNA]</scope>
    <source>
        <strain evidence="2 3">DSM 102814</strain>
    </source>
</reference>
<dbReference type="EMBL" id="JAVDQA010000001">
    <property type="protein sequence ID" value="MDR6299395.1"/>
    <property type="molecule type" value="Genomic_DNA"/>
</dbReference>
<feature type="transmembrane region" description="Helical" evidence="1">
    <location>
        <begin position="6"/>
        <end position="26"/>
    </location>
</feature>
<proteinExistence type="predicted"/>
<sequence>MNKRTLNIILIIVLTVIWSLIIYKFFVVRKDSSNVTLNTGSYSNELITTKRDSFQLSILKRDPFLDTYKNVKRSTPKKKRDQQVKKKKRTLWPEIQYLGYVQGEKYKKPLVILSIDSKIVRIRKGDKNYGLFVKNISEDTIYVLRNKEKRFFVKK</sequence>
<keyword evidence="1" id="KW-1133">Transmembrane helix</keyword>
<evidence type="ECO:0000313" key="2">
    <source>
        <dbReference type="EMBL" id="MDR6299395.1"/>
    </source>
</evidence>
<gene>
    <name evidence="2" type="ORF">GGR31_000011</name>
</gene>
<name>A0ABU1K2B7_9FLAO</name>
<accession>A0ABU1K2B7</accession>
<dbReference type="Proteomes" id="UP001257659">
    <property type="component" value="Unassembled WGS sequence"/>
</dbReference>
<keyword evidence="1" id="KW-0812">Transmembrane</keyword>
<evidence type="ECO:0000256" key="1">
    <source>
        <dbReference type="SAM" id="Phobius"/>
    </source>
</evidence>
<keyword evidence="3" id="KW-1185">Reference proteome</keyword>
<protein>
    <submittedName>
        <fullName evidence="2">Uncharacterized protein</fullName>
    </submittedName>
</protein>
<dbReference type="RefSeq" id="WP_309726044.1">
    <property type="nucleotide sequence ID" value="NZ_JAVDQA010000001.1"/>
</dbReference>